<protein>
    <recommendedName>
        <fullName evidence="11 12">Ribonuclease M5</fullName>
        <ecNumber evidence="11 12">3.1.26.8</ecNumber>
    </recommendedName>
    <alternativeName>
        <fullName evidence="11">RNase M5</fullName>
    </alternativeName>
    <alternativeName>
        <fullName evidence="11">Ribosomal RNA terminal maturase M5</fullName>
    </alternativeName>
</protein>
<dbReference type="PROSITE" id="PS50880">
    <property type="entry name" value="TOPRIM"/>
    <property type="match status" value="1"/>
</dbReference>
<dbReference type="PANTHER" id="PTHR39156:SF1">
    <property type="entry name" value="RIBONUCLEASE M5"/>
    <property type="match status" value="1"/>
</dbReference>
<evidence type="ECO:0000256" key="11">
    <source>
        <dbReference type="HAMAP-Rule" id="MF_01469"/>
    </source>
</evidence>
<dbReference type="GO" id="GO:0005737">
    <property type="term" value="C:cytoplasm"/>
    <property type="evidence" value="ECO:0007669"/>
    <property type="project" value="UniProtKB-SubCell"/>
</dbReference>
<dbReference type="CDD" id="cd01027">
    <property type="entry name" value="TOPRIM_RNase_M5_like"/>
    <property type="match status" value="1"/>
</dbReference>
<comment type="function">
    <text evidence="11">Required for correct processing of both the 5' and 3' ends of 5S rRNA precursor. Cleaves both sides of a double-stranded region yielding mature 5S rRNA in one step.</text>
</comment>
<dbReference type="InterPro" id="IPR004466">
    <property type="entry name" value="RNase_M5"/>
</dbReference>
<dbReference type="GO" id="GO:0043822">
    <property type="term" value="F:ribonuclease M5 activity"/>
    <property type="evidence" value="ECO:0007669"/>
    <property type="project" value="UniProtKB-UniRule"/>
</dbReference>
<reference evidence="14 15" key="1">
    <citation type="submission" date="2019-03" db="EMBL/GenBank/DDBJ databases">
        <title>Genomic Encyclopedia of Type Strains, Phase IV (KMG-IV): sequencing the most valuable type-strain genomes for metagenomic binning, comparative biology and taxonomic classification.</title>
        <authorList>
            <person name="Goeker M."/>
        </authorList>
    </citation>
    <scope>NUCLEOTIDE SEQUENCE [LARGE SCALE GENOMIC DNA]</scope>
    <source>
        <strain evidence="14 15">DSM 100055</strain>
    </source>
</reference>
<dbReference type="EC" id="3.1.26.8" evidence="11 12"/>
<accession>A0AA46DZW2</accession>
<keyword evidence="10 11" id="KW-0694">RNA-binding</keyword>
<evidence type="ECO:0000256" key="6">
    <source>
        <dbReference type="ARBA" id="ARBA00022730"/>
    </source>
</evidence>
<evidence type="ECO:0000256" key="4">
    <source>
        <dbReference type="ARBA" id="ARBA00022722"/>
    </source>
</evidence>
<evidence type="ECO:0000256" key="1">
    <source>
        <dbReference type="ARBA" id="ARBA00022490"/>
    </source>
</evidence>
<keyword evidence="3 11" id="KW-0698">rRNA processing</keyword>
<dbReference type="AlphaFoldDB" id="A0AA46DZW2"/>
<dbReference type="Pfam" id="PF13331">
    <property type="entry name" value="DUF4093"/>
    <property type="match status" value="1"/>
</dbReference>
<comment type="catalytic activity">
    <reaction evidence="11">
        <text>Endonucleolytic cleavage of RNA, removing 21 and 42 nucleotides, respectively, from the 5'- and 3'-termini of a 5S-rRNA precursor.</text>
        <dbReference type="EC" id="3.1.26.8"/>
    </reaction>
</comment>
<dbReference type="EMBL" id="SOBG01000002">
    <property type="protein sequence ID" value="TDT71781.1"/>
    <property type="molecule type" value="Genomic_DNA"/>
</dbReference>
<evidence type="ECO:0000256" key="9">
    <source>
        <dbReference type="ARBA" id="ARBA00022842"/>
    </source>
</evidence>
<sequence length="183" mass="20559">MSKLNIEDIIVVEGKDDISAVKRAVNAEVIAVHGYSVHKNNSLDKIKKASEKKEIIILTDPDFAGEKIRKIIESQIPNVKHAYITRKEGRKNNNIGVENASPEAIITALKNAKFKINTNENVFTINDIIDNGLSGKIDSKERRDKLGKILRIGYCNAKQFLNRLNSFGITRLEFEKAIDKLKS</sequence>
<evidence type="ECO:0000256" key="7">
    <source>
        <dbReference type="ARBA" id="ARBA00022759"/>
    </source>
</evidence>
<dbReference type="FunFam" id="3.40.1360.10:FF:000006">
    <property type="entry name" value="Ribonuclease M5"/>
    <property type="match status" value="1"/>
</dbReference>
<keyword evidence="8 11" id="KW-0378">Hydrolase</keyword>
<feature type="domain" description="Toprim" evidence="13">
    <location>
        <begin position="7"/>
        <end position="91"/>
    </location>
</feature>
<dbReference type="SMART" id="SM00493">
    <property type="entry name" value="TOPRIM"/>
    <property type="match status" value="1"/>
</dbReference>
<comment type="similarity">
    <text evidence="11">Belongs to the ribonuclease M5 family.</text>
</comment>
<dbReference type="GO" id="GO:0019843">
    <property type="term" value="F:rRNA binding"/>
    <property type="evidence" value="ECO:0007669"/>
    <property type="project" value="UniProtKB-KW"/>
</dbReference>
<evidence type="ECO:0000256" key="3">
    <source>
        <dbReference type="ARBA" id="ARBA00022552"/>
    </source>
</evidence>
<keyword evidence="9" id="KW-0460">Magnesium</keyword>
<evidence type="ECO:0000256" key="8">
    <source>
        <dbReference type="ARBA" id="ARBA00022801"/>
    </source>
</evidence>
<keyword evidence="1 11" id="KW-0963">Cytoplasm</keyword>
<dbReference type="GO" id="GO:0046872">
    <property type="term" value="F:metal ion binding"/>
    <property type="evidence" value="ECO:0007669"/>
    <property type="project" value="UniProtKB-KW"/>
</dbReference>
<dbReference type="InterPro" id="IPR006171">
    <property type="entry name" value="TOPRIM_dom"/>
</dbReference>
<dbReference type="NCBIfam" id="TIGR00334">
    <property type="entry name" value="5S_RNA_mat_M5"/>
    <property type="match status" value="1"/>
</dbReference>
<dbReference type="RefSeq" id="WP_134112377.1">
    <property type="nucleotide sequence ID" value="NZ_SOBG01000002.1"/>
</dbReference>
<proteinExistence type="inferred from homology"/>
<keyword evidence="6 11" id="KW-0699">rRNA-binding</keyword>
<dbReference type="HAMAP" id="MF_01469">
    <property type="entry name" value="RNase_M5"/>
    <property type="match status" value="1"/>
</dbReference>
<dbReference type="PANTHER" id="PTHR39156">
    <property type="entry name" value="RIBONUCLEASE M5"/>
    <property type="match status" value="1"/>
</dbReference>
<evidence type="ECO:0000256" key="12">
    <source>
        <dbReference type="NCBIfam" id="TIGR00334"/>
    </source>
</evidence>
<evidence type="ECO:0000256" key="2">
    <source>
        <dbReference type="ARBA" id="ARBA00022517"/>
    </source>
</evidence>
<evidence type="ECO:0000256" key="10">
    <source>
        <dbReference type="ARBA" id="ARBA00022884"/>
    </source>
</evidence>
<dbReference type="InterPro" id="IPR025156">
    <property type="entry name" value="RNase_M5_C"/>
</dbReference>
<evidence type="ECO:0000259" key="13">
    <source>
        <dbReference type="PROSITE" id="PS50880"/>
    </source>
</evidence>
<comment type="caution">
    <text evidence="14">The sequence shown here is derived from an EMBL/GenBank/DDBJ whole genome shotgun (WGS) entry which is preliminary data.</text>
</comment>
<organism evidence="14 15">
    <name type="scientific">Hypnocyclicus thermotrophus</name>
    <dbReference type="NCBI Taxonomy" id="1627895"/>
    <lineage>
        <taxon>Bacteria</taxon>
        <taxon>Fusobacteriati</taxon>
        <taxon>Fusobacteriota</taxon>
        <taxon>Fusobacteriia</taxon>
        <taxon>Fusobacteriales</taxon>
        <taxon>Fusobacteriaceae</taxon>
        <taxon>Hypnocyclicus</taxon>
    </lineage>
</organism>
<evidence type="ECO:0000256" key="5">
    <source>
        <dbReference type="ARBA" id="ARBA00022723"/>
    </source>
</evidence>
<dbReference type="Pfam" id="PF01751">
    <property type="entry name" value="Toprim"/>
    <property type="match status" value="1"/>
</dbReference>
<evidence type="ECO:0000313" key="14">
    <source>
        <dbReference type="EMBL" id="TDT71781.1"/>
    </source>
</evidence>
<gene>
    <name evidence="11" type="primary">rnmV</name>
    <name evidence="14" type="ORF">EV215_0465</name>
</gene>
<keyword evidence="15" id="KW-1185">Reference proteome</keyword>
<keyword evidence="4 11" id="KW-0540">Nuclease</keyword>
<dbReference type="Proteomes" id="UP000294678">
    <property type="component" value="Unassembled WGS sequence"/>
</dbReference>
<keyword evidence="7 11" id="KW-0255">Endonuclease</keyword>
<dbReference type="GO" id="GO:0006364">
    <property type="term" value="P:rRNA processing"/>
    <property type="evidence" value="ECO:0007669"/>
    <property type="project" value="UniProtKB-UniRule"/>
</dbReference>
<name>A0AA46DZW2_9FUSO</name>
<dbReference type="InterPro" id="IPR034141">
    <property type="entry name" value="TOPRIM_RNase_M5-like"/>
</dbReference>
<dbReference type="Gene3D" id="3.40.1360.10">
    <property type="match status" value="1"/>
</dbReference>
<comment type="subcellular location">
    <subcellularLocation>
        <location evidence="11">Cytoplasm</location>
    </subcellularLocation>
</comment>
<dbReference type="SUPFAM" id="SSF110455">
    <property type="entry name" value="Toprim domain"/>
    <property type="match status" value="1"/>
</dbReference>
<keyword evidence="2 11" id="KW-0690">Ribosome biogenesis</keyword>
<evidence type="ECO:0000313" key="15">
    <source>
        <dbReference type="Proteomes" id="UP000294678"/>
    </source>
</evidence>
<keyword evidence="5" id="KW-0479">Metal-binding</keyword>